<gene>
    <name evidence="2" type="ORF">RS030_6751</name>
</gene>
<feature type="compositionally biased region" description="Basic and acidic residues" evidence="1">
    <location>
        <begin position="925"/>
        <end position="934"/>
    </location>
</feature>
<dbReference type="Proteomes" id="UP001311799">
    <property type="component" value="Unassembled WGS sequence"/>
</dbReference>
<feature type="region of interest" description="Disordered" evidence="1">
    <location>
        <begin position="1022"/>
        <end position="1047"/>
    </location>
</feature>
<feature type="compositionally biased region" description="Polar residues" evidence="1">
    <location>
        <begin position="1022"/>
        <end position="1034"/>
    </location>
</feature>
<feature type="compositionally biased region" description="Low complexity" evidence="1">
    <location>
        <begin position="1074"/>
        <end position="1086"/>
    </location>
</feature>
<comment type="caution">
    <text evidence="2">The sequence shown here is derived from an EMBL/GenBank/DDBJ whole genome shotgun (WGS) entry which is preliminary data.</text>
</comment>
<evidence type="ECO:0000256" key="1">
    <source>
        <dbReference type="SAM" id="MobiDB-lite"/>
    </source>
</evidence>
<dbReference type="AlphaFoldDB" id="A0AAV9XVJ5"/>
<feature type="compositionally biased region" description="Low complexity" evidence="1">
    <location>
        <begin position="552"/>
        <end position="572"/>
    </location>
</feature>
<dbReference type="EMBL" id="JAWDEY010000034">
    <property type="protein sequence ID" value="KAK6588294.1"/>
    <property type="molecule type" value="Genomic_DNA"/>
</dbReference>
<proteinExistence type="predicted"/>
<feature type="compositionally biased region" description="Low complexity" evidence="1">
    <location>
        <begin position="653"/>
        <end position="667"/>
    </location>
</feature>
<organism evidence="2 3">
    <name type="scientific">Cryptosporidium xiaoi</name>
    <dbReference type="NCBI Taxonomy" id="659607"/>
    <lineage>
        <taxon>Eukaryota</taxon>
        <taxon>Sar</taxon>
        <taxon>Alveolata</taxon>
        <taxon>Apicomplexa</taxon>
        <taxon>Conoidasida</taxon>
        <taxon>Coccidia</taxon>
        <taxon>Eucoccidiorida</taxon>
        <taxon>Eimeriorina</taxon>
        <taxon>Cryptosporidiidae</taxon>
        <taxon>Cryptosporidium</taxon>
    </lineage>
</organism>
<feature type="region of interest" description="Disordered" evidence="1">
    <location>
        <begin position="925"/>
        <end position="947"/>
    </location>
</feature>
<reference evidence="2 3" key="1">
    <citation type="submission" date="2023-10" db="EMBL/GenBank/DDBJ databases">
        <title>Comparative genomics analysis reveals potential genetic determinants of host preference in Cryptosporidium xiaoi.</title>
        <authorList>
            <person name="Xiao L."/>
            <person name="Li J."/>
        </authorList>
    </citation>
    <scope>NUCLEOTIDE SEQUENCE [LARGE SCALE GENOMIC DNA]</scope>
    <source>
        <strain evidence="2 3">52996</strain>
    </source>
</reference>
<evidence type="ECO:0000313" key="2">
    <source>
        <dbReference type="EMBL" id="KAK6588294.1"/>
    </source>
</evidence>
<name>A0AAV9XVJ5_9CRYT</name>
<accession>A0AAV9XVJ5</accession>
<sequence length="1110" mass="118270">MNGGNNILPTMSTYGREMDHNHYSGLSSSGNSNMLTSYPILYQNNHHGNPAGDLLTLQMQLQGNSSSDNENTLAALQRNWIALQQSNNNVNGNGAGGNGGMLHSSIHHQSGMPISNDEMNYMRNLIPIGGSNSSPLHSNQSTLLDSLKFGSGLEPPNQVSPYGHHHLNASNTLQPSIMDNSILVNSVGVSGMNRNNATNIGASSNGRLQMSMNPNAGLGVNVDMVQNNNMIPLGCGNTLGGGVVMNANAGSNIEWQGGIPIRNIPDLMTMLDLSDIPPHVQIPKYYEGIKISLGEAGREILRCYINQRGIRGKFMSSSNLQQLLRVAHQCGLWNAAVRLHLEFIGEIPMTASHAEMRKYKSLQTKRRLSKRISVLSKFGAPVVRRADGEETIEYRDGMKLSLGVDGRKLLLKRIRETRSSRENEINSLFSKYGLKYSQLRNATIHELCRMAYVCGLWEEAVKLHFQHIRKKAHENNNNQQESGSDLDSEIDINKDRVEDEMLPNSFLQQLSTPRIDLLNGNGPSGNLGPGGINQGSSIVGSMGVDSVHNVNSNASANSGSASHLHSSIHHPSTQVSDSLSRFGISALGNTIANSNSDNKSVESNIGGTNVNMHPLVVNSSGNNSSNAVPNNHALTGDHINYDDYSNYILDGANSSTTENGSKNNKNSGGSGSNDVEIGNTTNDIINKVLGNTKNPSVNHGNNGIDNEGLLGISTGALGAFIGQISNGDNRNDNNSVDNVSVNNSNSIVICANKGSVNGKIPGFDGGVNVPPGNVVSGSNYENYPLLSSNANGTAANASVRKKSKVNHPSMDNSNNNINEIIASNEVSHPNTSSFVIETISGILGDEPIDVNGSSNDVSNNNKSGAMNILNDKLCFKSGNNLSSLLGNDVNINQNNDIPQLSAVVVLATAKAAEAAQNTVKVSENKNEKFEDNGSKDNNGINMDKKNVSDTNLMSKSALSSLNDDSSVGDNNLSMLGNNLSTSYSEDFTNNTTASGAMVPLDCNGYNNSNNKSLDSVGQSLTSGEMLENNNSNNGDHTEKISNDNGNPVVKTFVENDQVCFSSKPPNGAVVEGCNSSSTNNNTKSSNEIPLVSRGLTTQSTTYTSIESTGN</sequence>
<feature type="region of interest" description="Disordered" evidence="1">
    <location>
        <begin position="552"/>
        <end position="573"/>
    </location>
</feature>
<feature type="region of interest" description="Disordered" evidence="1">
    <location>
        <begin position="1071"/>
        <end position="1090"/>
    </location>
</feature>
<feature type="region of interest" description="Disordered" evidence="1">
    <location>
        <begin position="652"/>
        <end position="678"/>
    </location>
</feature>
<protein>
    <submittedName>
        <fullName evidence="2">PE_PGRS protein</fullName>
    </submittedName>
</protein>
<evidence type="ECO:0000313" key="3">
    <source>
        <dbReference type="Proteomes" id="UP001311799"/>
    </source>
</evidence>
<keyword evidence="3" id="KW-1185">Reference proteome</keyword>